<feature type="domain" description="HTH luxR-type" evidence="4">
    <location>
        <begin position="149"/>
        <end position="214"/>
    </location>
</feature>
<comment type="caution">
    <text evidence="6">The sequence shown here is derived from an EMBL/GenBank/DDBJ whole genome shotgun (WGS) entry which is preliminary data.</text>
</comment>
<dbReference type="GO" id="GO:0006355">
    <property type="term" value="P:regulation of DNA-templated transcription"/>
    <property type="evidence" value="ECO:0007669"/>
    <property type="project" value="InterPro"/>
</dbReference>
<evidence type="ECO:0000256" key="1">
    <source>
        <dbReference type="ARBA" id="ARBA00022553"/>
    </source>
</evidence>
<dbReference type="SMART" id="SM00448">
    <property type="entry name" value="REC"/>
    <property type="match status" value="1"/>
</dbReference>
<dbReference type="CDD" id="cd17535">
    <property type="entry name" value="REC_NarL-like"/>
    <property type="match status" value="1"/>
</dbReference>
<dbReference type="GO" id="GO:0003677">
    <property type="term" value="F:DNA binding"/>
    <property type="evidence" value="ECO:0007669"/>
    <property type="project" value="UniProtKB-KW"/>
</dbReference>
<dbReference type="PROSITE" id="PS50043">
    <property type="entry name" value="HTH_LUXR_2"/>
    <property type="match status" value="1"/>
</dbReference>
<dbReference type="SUPFAM" id="SSF52172">
    <property type="entry name" value="CheY-like"/>
    <property type="match status" value="1"/>
</dbReference>
<sequence>MIMKPPSLHALRILLADDHAVVRMGFRLLLEGAGAEVVGEADCGEAAVQAFGPLQPDLLLMDVSMPGIGGLGALERVLAHHPGARVLMLSAHDDAQIPARALRAGAGGYLSKRAHPDELLHAVATVARGQRYIDPAIAPALALAQFAGGGDPIAALTEKEFAVFLQLARGRSVAEIAESHSLSPSTVGTHLYHIKQKLEVSNAAEIALVAVRCGLIEV</sequence>
<dbReference type="InterPro" id="IPR016032">
    <property type="entry name" value="Sig_transdc_resp-reg_C-effctor"/>
</dbReference>
<keyword evidence="7" id="KW-1185">Reference proteome</keyword>
<dbReference type="GO" id="GO:0000160">
    <property type="term" value="P:phosphorelay signal transduction system"/>
    <property type="evidence" value="ECO:0007669"/>
    <property type="project" value="InterPro"/>
</dbReference>
<evidence type="ECO:0000313" key="6">
    <source>
        <dbReference type="EMBL" id="ENO95113.1"/>
    </source>
</evidence>
<dbReference type="Pfam" id="PF00196">
    <property type="entry name" value="GerE"/>
    <property type="match status" value="1"/>
</dbReference>
<dbReference type="PANTHER" id="PTHR43214">
    <property type="entry name" value="TWO-COMPONENT RESPONSE REGULATOR"/>
    <property type="match status" value="1"/>
</dbReference>
<feature type="domain" description="Response regulatory" evidence="5">
    <location>
        <begin position="12"/>
        <end position="127"/>
    </location>
</feature>
<evidence type="ECO:0000256" key="3">
    <source>
        <dbReference type="PROSITE-ProRule" id="PRU00169"/>
    </source>
</evidence>
<accession>N6ZLA8</accession>
<evidence type="ECO:0000313" key="7">
    <source>
        <dbReference type="Proteomes" id="UP000013047"/>
    </source>
</evidence>
<gene>
    <name evidence="6" type="ORF">C667_20669</name>
</gene>
<dbReference type="SUPFAM" id="SSF46894">
    <property type="entry name" value="C-terminal effector domain of the bipartite response regulators"/>
    <property type="match status" value="1"/>
</dbReference>
<keyword evidence="2" id="KW-0238">DNA-binding</keyword>
<proteinExistence type="predicted"/>
<dbReference type="InterPro" id="IPR039420">
    <property type="entry name" value="WalR-like"/>
</dbReference>
<dbReference type="PANTHER" id="PTHR43214:SF43">
    <property type="entry name" value="TWO-COMPONENT RESPONSE REGULATOR"/>
    <property type="match status" value="1"/>
</dbReference>
<dbReference type="CDD" id="cd06170">
    <property type="entry name" value="LuxR_C_like"/>
    <property type="match status" value="1"/>
</dbReference>
<dbReference type="PROSITE" id="PS50110">
    <property type="entry name" value="RESPONSE_REGULATORY"/>
    <property type="match status" value="1"/>
</dbReference>
<dbReference type="SMART" id="SM00421">
    <property type="entry name" value="HTH_LUXR"/>
    <property type="match status" value="1"/>
</dbReference>
<dbReference type="InterPro" id="IPR058245">
    <property type="entry name" value="NreC/VraR/RcsB-like_REC"/>
</dbReference>
<dbReference type="PRINTS" id="PR00038">
    <property type="entry name" value="HTHLUXR"/>
</dbReference>
<dbReference type="InterPro" id="IPR000792">
    <property type="entry name" value="Tscrpt_reg_LuxR_C"/>
</dbReference>
<dbReference type="Pfam" id="PF00072">
    <property type="entry name" value="Response_reg"/>
    <property type="match status" value="1"/>
</dbReference>
<reference evidence="6 7" key="1">
    <citation type="submission" date="2012-09" db="EMBL/GenBank/DDBJ databases">
        <title>Draft Genome Sequences of 6 Strains from Genus Thauera.</title>
        <authorList>
            <person name="Liu B."/>
            <person name="Shapleigh J.P."/>
            <person name="Frostegard A.H."/>
        </authorList>
    </citation>
    <scope>NUCLEOTIDE SEQUENCE [LARGE SCALE GENOMIC DNA]</scope>
    <source>
        <strain evidence="6 7">B4P</strain>
    </source>
</reference>
<dbReference type="Gene3D" id="3.40.50.2300">
    <property type="match status" value="1"/>
</dbReference>
<dbReference type="EMBL" id="AMXF01000278">
    <property type="protein sequence ID" value="ENO95113.1"/>
    <property type="molecule type" value="Genomic_DNA"/>
</dbReference>
<feature type="modified residue" description="4-aspartylphosphate" evidence="3">
    <location>
        <position position="62"/>
    </location>
</feature>
<evidence type="ECO:0000259" key="5">
    <source>
        <dbReference type="PROSITE" id="PS50110"/>
    </source>
</evidence>
<dbReference type="InterPro" id="IPR011006">
    <property type="entry name" value="CheY-like_superfamily"/>
</dbReference>
<evidence type="ECO:0000256" key="2">
    <source>
        <dbReference type="ARBA" id="ARBA00023125"/>
    </source>
</evidence>
<organism evidence="6 7">
    <name type="scientific">Thauera phenylacetica B4P</name>
    <dbReference type="NCBI Taxonomy" id="1234382"/>
    <lineage>
        <taxon>Bacteria</taxon>
        <taxon>Pseudomonadati</taxon>
        <taxon>Pseudomonadota</taxon>
        <taxon>Betaproteobacteria</taxon>
        <taxon>Rhodocyclales</taxon>
        <taxon>Zoogloeaceae</taxon>
        <taxon>Thauera</taxon>
    </lineage>
</organism>
<evidence type="ECO:0000259" key="4">
    <source>
        <dbReference type="PROSITE" id="PS50043"/>
    </source>
</evidence>
<name>N6ZLA8_9RHOO</name>
<dbReference type="AlphaFoldDB" id="N6ZLA8"/>
<dbReference type="Proteomes" id="UP000013047">
    <property type="component" value="Unassembled WGS sequence"/>
</dbReference>
<dbReference type="InterPro" id="IPR001789">
    <property type="entry name" value="Sig_transdc_resp-reg_receiver"/>
</dbReference>
<keyword evidence="1 3" id="KW-0597">Phosphoprotein</keyword>
<protein>
    <submittedName>
        <fullName evidence="6">LuxR family transcriptional regulator</fullName>
    </submittedName>
</protein>